<feature type="non-terminal residue" evidence="2">
    <location>
        <position position="149"/>
    </location>
</feature>
<accession>A0A6J4HIM5</accession>
<reference evidence="2" key="1">
    <citation type="submission" date="2020-02" db="EMBL/GenBank/DDBJ databases">
        <authorList>
            <person name="Meier V. D."/>
        </authorList>
    </citation>
    <scope>NUCLEOTIDE SEQUENCE</scope>
    <source>
        <strain evidence="2">AVDCRST_MAG27</strain>
    </source>
</reference>
<feature type="compositionally biased region" description="Low complexity" evidence="1">
    <location>
        <begin position="59"/>
        <end position="68"/>
    </location>
</feature>
<feature type="compositionally biased region" description="Basic and acidic residues" evidence="1">
    <location>
        <begin position="1"/>
        <end position="57"/>
    </location>
</feature>
<gene>
    <name evidence="2" type="ORF">AVDCRST_MAG27-588</name>
</gene>
<feature type="region of interest" description="Disordered" evidence="1">
    <location>
        <begin position="1"/>
        <end position="149"/>
    </location>
</feature>
<name>A0A6J4HIM5_9PROT</name>
<dbReference type="AlphaFoldDB" id="A0A6J4HIM5"/>
<organism evidence="2">
    <name type="scientific">uncultured Craurococcus sp</name>
    <dbReference type="NCBI Taxonomy" id="1135998"/>
    <lineage>
        <taxon>Bacteria</taxon>
        <taxon>Pseudomonadati</taxon>
        <taxon>Pseudomonadota</taxon>
        <taxon>Alphaproteobacteria</taxon>
        <taxon>Acetobacterales</taxon>
        <taxon>Acetobacteraceae</taxon>
        <taxon>Craurococcus</taxon>
        <taxon>environmental samples</taxon>
    </lineage>
</organism>
<evidence type="ECO:0000256" key="1">
    <source>
        <dbReference type="SAM" id="MobiDB-lite"/>
    </source>
</evidence>
<proteinExistence type="predicted"/>
<dbReference type="EMBL" id="CADCTD010000020">
    <property type="protein sequence ID" value="CAA9225539.1"/>
    <property type="molecule type" value="Genomic_DNA"/>
</dbReference>
<protein>
    <submittedName>
        <fullName evidence="2">Tol biopolymer transport system, TolR protein</fullName>
    </submittedName>
</protein>
<evidence type="ECO:0000313" key="2">
    <source>
        <dbReference type="EMBL" id="CAA9225539.1"/>
    </source>
</evidence>
<feature type="compositionally biased region" description="Low complexity" evidence="1">
    <location>
        <begin position="102"/>
        <end position="113"/>
    </location>
</feature>
<feature type="non-terminal residue" evidence="2">
    <location>
        <position position="1"/>
    </location>
</feature>
<sequence length="149" mass="15941">EHAAPLRDGRRGRGASRLRDQRHAAGRRDARAAHHLHGDGADDDGRHQPRPAEDRRRPAQPACPAAGAEPHQGWRRLPRQGGGGEGGAGAPPRRHPCRDTGPRAASPRRSGPRLWRGAAGHGPRPARRHHQGGAGFAAGWRPAFRPGAL</sequence>
<feature type="compositionally biased region" description="Gly residues" evidence="1">
    <location>
        <begin position="80"/>
        <end position="89"/>
    </location>
</feature>